<dbReference type="InterPro" id="IPR051125">
    <property type="entry name" value="ABC-4/HrtB_transporter"/>
</dbReference>
<feature type="transmembrane region" description="Helical" evidence="6">
    <location>
        <begin position="289"/>
        <end position="311"/>
    </location>
</feature>
<evidence type="ECO:0000259" key="7">
    <source>
        <dbReference type="Pfam" id="PF02687"/>
    </source>
</evidence>
<comment type="subcellular location">
    <subcellularLocation>
        <location evidence="1">Cell membrane</location>
        <topology evidence="1">Multi-pass membrane protein</topology>
    </subcellularLocation>
</comment>
<evidence type="ECO:0000256" key="1">
    <source>
        <dbReference type="ARBA" id="ARBA00004651"/>
    </source>
</evidence>
<keyword evidence="2" id="KW-1003">Cell membrane</keyword>
<protein>
    <submittedName>
        <fullName evidence="8">ABC transporter permease</fullName>
    </submittedName>
</protein>
<evidence type="ECO:0000256" key="6">
    <source>
        <dbReference type="SAM" id="Phobius"/>
    </source>
</evidence>
<feature type="transmembrane region" description="Helical" evidence="6">
    <location>
        <begin position="332"/>
        <end position="364"/>
    </location>
</feature>
<dbReference type="GO" id="GO:0005886">
    <property type="term" value="C:plasma membrane"/>
    <property type="evidence" value="ECO:0007669"/>
    <property type="project" value="UniProtKB-SubCell"/>
</dbReference>
<evidence type="ECO:0000313" key="9">
    <source>
        <dbReference type="Proteomes" id="UP000318801"/>
    </source>
</evidence>
<accession>A0A506UB53</accession>
<reference evidence="8 9" key="1">
    <citation type="submission" date="2019-06" db="EMBL/GenBank/DDBJ databases">
        <authorList>
            <person name="Li M."/>
        </authorList>
    </citation>
    <scope>NUCLEOTIDE SEQUENCE [LARGE SCALE GENOMIC DNA]</scope>
    <source>
        <strain evidence="8 9">BGMRC2036</strain>
    </source>
</reference>
<organism evidence="8 9">
    <name type="scientific">Martelella alba</name>
    <dbReference type="NCBI Taxonomy" id="2590451"/>
    <lineage>
        <taxon>Bacteria</taxon>
        <taxon>Pseudomonadati</taxon>
        <taxon>Pseudomonadota</taxon>
        <taxon>Alphaproteobacteria</taxon>
        <taxon>Hyphomicrobiales</taxon>
        <taxon>Aurantimonadaceae</taxon>
        <taxon>Martelella</taxon>
    </lineage>
</organism>
<name>A0A506UB53_9HYPH</name>
<keyword evidence="9" id="KW-1185">Reference proteome</keyword>
<dbReference type="Pfam" id="PF02687">
    <property type="entry name" value="FtsX"/>
    <property type="match status" value="1"/>
</dbReference>
<keyword evidence="4 6" id="KW-1133">Transmembrane helix</keyword>
<dbReference type="RefSeq" id="WP_141148639.1">
    <property type="nucleotide sequence ID" value="NZ_VHLG01000004.1"/>
</dbReference>
<keyword evidence="5 6" id="KW-0472">Membrane</keyword>
<feature type="domain" description="ABC3 transporter permease C-terminal" evidence="7">
    <location>
        <begin position="293"/>
        <end position="409"/>
    </location>
</feature>
<dbReference type="PANTHER" id="PTHR43738:SF2">
    <property type="entry name" value="ABC TRANSPORTER PERMEASE"/>
    <property type="match status" value="1"/>
</dbReference>
<evidence type="ECO:0000256" key="2">
    <source>
        <dbReference type="ARBA" id="ARBA00022475"/>
    </source>
</evidence>
<gene>
    <name evidence="8" type="ORF">FJU08_08805</name>
</gene>
<dbReference type="PANTHER" id="PTHR43738">
    <property type="entry name" value="ABC TRANSPORTER, MEMBRANE PROTEIN"/>
    <property type="match status" value="1"/>
</dbReference>
<dbReference type="AlphaFoldDB" id="A0A506UB53"/>
<dbReference type="InterPro" id="IPR003838">
    <property type="entry name" value="ABC3_permease_C"/>
</dbReference>
<comment type="caution">
    <text evidence="8">The sequence shown here is derived from an EMBL/GenBank/DDBJ whole genome shotgun (WGS) entry which is preliminary data.</text>
</comment>
<feature type="transmembrane region" description="Helical" evidence="6">
    <location>
        <begin position="384"/>
        <end position="406"/>
    </location>
</feature>
<evidence type="ECO:0000256" key="4">
    <source>
        <dbReference type="ARBA" id="ARBA00022989"/>
    </source>
</evidence>
<dbReference type="Proteomes" id="UP000318801">
    <property type="component" value="Unassembled WGS sequence"/>
</dbReference>
<evidence type="ECO:0000256" key="5">
    <source>
        <dbReference type="ARBA" id="ARBA00023136"/>
    </source>
</evidence>
<keyword evidence="3 6" id="KW-0812">Transmembrane</keyword>
<sequence length="416" mass="44012">MLRFIAADLKRLWAGSLVIILLVTLATALGVTVTLSERALRLGSARASEKFDLIIGAPGSETQLVLSSVFLQAADLPLMPGHVLTDLASNPQVDWAAPIGFGDSYQSYPIVGTTSALISATTPGFISGGMFAHEGEAVIGAAVNLPLGAEIKPMHGDIEHGGHTHSELAYHVTGKAGFTGTAWDRAIMVPIRAVWDIHGLEEEHENEADHPADGAHEDEHHEIDSTAPLDEDFSRAEPPGLPAILVKPKTIADAYKLRQSYREDHETLAVFPAEVLTKLYATMGDARRVLSAIAIGAQLLVAAALMMVTVIHIAQRRRQIGALRAFGAPRGAVFTIVWSELFALVGTGILLGYGAGFCAARMIADSIATERGFALPVSFEQADFAGIATVLAVAALLSALPALMAYRQPPAAALRA</sequence>
<evidence type="ECO:0000256" key="3">
    <source>
        <dbReference type="ARBA" id="ARBA00022692"/>
    </source>
</evidence>
<evidence type="ECO:0000313" key="8">
    <source>
        <dbReference type="EMBL" id="TPW30768.1"/>
    </source>
</evidence>
<dbReference type="EMBL" id="VHLG01000004">
    <property type="protein sequence ID" value="TPW30768.1"/>
    <property type="molecule type" value="Genomic_DNA"/>
</dbReference>
<proteinExistence type="predicted"/>
<dbReference type="OrthoDB" id="9784014at2"/>